<comment type="cofactor">
    <cofactor evidence="3">
        <name>FMN</name>
        <dbReference type="ChEBI" id="CHEBI:58210"/>
    </cofactor>
    <text evidence="3">Binds 1 FMN per subunit.</text>
</comment>
<dbReference type="EMBL" id="CP129113">
    <property type="protein sequence ID" value="WLV25713.1"/>
    <property type="molecule type" value="Genomic_DNA"/>
</dbReference>
<dbReference type="InterPro" id="IPR036551">
    <property type="entry name" value="Flavin_trans-like"/>
</dbReference>
<comment type="cofactor">
    <cofactor evidence="3">
        <name>Mg(2+)</name>
        <dbReference type="ChEBI" id="CHEBI:18420"/>
    </cofactor>
</comment>
<gene>
    <name evidence="3 7" type="primary">coaBC</name>
    <name evidence="7" type="ORF">QR721_05770</name>
</gene>
<feature type="domain" description="Flavoprotein" evidence="5">
    <location>
        <begin position="4"/>
        <end position="174"/>
    </location>
</feature>
<feature type="binding site" evidence="3">
    <location>
        <position position="340"/>
    </location>
    <ligand>
        <name>CTP</name>
        <dbReference type="ChEBI" id="CHEBI:37563"/>
    </ligand>
</feature>
<keyword evidence="3" id="KW-0460">Magnesium</keyword>
<dbReference type="Pfam" id="PF02441">
    <property type="entry name" value="Flavoprotein"/>
    <property type="match status" value="1"/>
</dbReference>
<evidence type="ECO:0000256" key="1">
    <source>
        <dbReference type="ARBA" id="ARBA00022793"/>
    </source>
</evidence>
<evidence type="ECO:0000259" key="6">
    <source>
        <dbReference type="Pfam" id="PF04127"/>
    </source>
</evidence>
<sequence length="401" mass="43116">MIGKKILLGVSGGIAAYKACTIASRLVQAGAEVRVIMTGGALKFLTPQAFLALTGKPVHTDTFEEPDPSQIAHIELADWADLVLVAPATANTIGKLANGIADDMLSTTLLATKAPIFIAPAMNDNMYANSAVQRNMRVLADMGMQLLEPGAGYLACGHVGKGRLAEPEEIVEDLRVYLSREKDFAGLKVLISAGPTREVIDPVRFFTNHSTGKMGFALAEAAAERGASVTLVAGPVSLTANHPNITRVDVTTAEEMYEAIHSHFKQSDLVIKSAAVADYRPKIRSNEKMKKQPGNLTIEMERTRDILKSLGEAKQNQFLVGFAAETSNALAYGREKLQKKNLDAIVINNVAEPGAGFGHDTNIATFISKELGEKNLPLSSKKMMAHDILNLIKRELPGDTK</sequence>
<dbReference type="PANTHER" id="PTHR14359">
    <property type="entry name" value="HOMO-OLIGOMERIC FLAVIN CONTAINING CYS DECARBOXYLASE FAMILY"/>
    <property type="match status" value="1"/>
</dbReference>
<keyword evidence="3" id="KW-0479">Metal-binding</keyword>
<keyword evidence="3" id="KW-0511">Multifunctional enzyme</keyword>
<keyword evidence="2 3" id="KW-0456">Lyase</keyword>
<dbReference type="NCBIfam" id="TIGR00521">
    <property type="entry name" value="coaBC_dfp"/>
    <property type="match status" value="1"/>
</dbReference>
<comment type="pathway">
    <text evidence="3 4">Cofactor biosynthesis; coenzyme A biosynthesis; CoA from (R)-pantothenate: step 3/5.</text>
</comment>
<dbReference type="EC" id="6.3.2.5" evidence="3"/>
<comment type="function">
    <text evidence="4">Catalyzes two steps in the biosynthesis of coenzyme A. In the first step cysteine is conjugated to 4'-phosphopantothenate to form 4-phosphopantothenoylcysteine, in the latter compound is decarboxylated to form 4'-phosphopantotheine.</text>
</comment>
<name>A0ABY9L1N8_9BACI</name>
<dbReference type="SUPFAM" id="SSF52507">
    <property type="entry name" value="Homo-oligomeric flavin-containing Cys decarboxylases, HFCD"/>
    <property type="match status" value="1"/>
</dbReference>
<keyword evidence="3 4" id="KW-0436">Ligase</keyword>
<feature type="binding site" evidence="3">
    <location>
        <position position="322"/>
    </location>
    <ligand>
        <name>CTP</name>
        <dbReference type="ChEBI" id="CHEBI:37563"/>
    </ligand>
</feature>
<dbReference type="GO" id="GO:0004633">
    <property type="term" value="F:phosphopantothenoylcysteine decarboxylase activity"/>
    <property type="evidence" value="ECO:0007669"/>
    <property type="project" value="UniProtKB-EC"/>
</dbReference>
<feature type="binding site" evidence="3">
    <location>
        <position position="278"/>
    </location>
    <ligand>
        <name>CTP</name>
        <dbReference type="ChEBI" id="CHEBI:37563"/>
    </ligand>
</feature>
<comment type="similarity">
    <text evidence="3 4">In the C-terminal section; belongs to the PPC synthetase family.</text>
</comment>
<comment type="caution">
    <text evidence="3">Lacks conserved residue(s) required for the propagation of feature annotation.</text>
</comment>
<feature type="region of interest" description="Phosphopantothenate--cysteine ligase" evidence="3">
    <location>
        <begin position="189"/>
        <end position="401"/>
    </location>
</feature>
<evidence type="ECO:0000256" key="2">
    <source>
        <dbReference type="ARBA" id="ARBA00023239"/>
    </source>
</evidence>
<comment type="catalytic activity">
    <reaction evidence="3 4">
        <text>(R)-4'-phosphopantothenate + L-cysteine + CTP = N-[(R)-4-phosphopantothenoyl]-L-cysteine + CMP + diphosphate + H(+)</text>
        <dbReference type="Rhea" id="RHEA:19397"/>
        <dbReference type="ChEBI" id="CHEBI:10986"/>
        <dbReference type="ChEBI" id="CHEBI:15378"/>
        <dbReference type="ChEBI" id="CHEBI:33019"/>
        <dbReference type="ChEBI" id="CHEBI:35235"/>
        <dbReference type="ChEBI" id="CHEBI:37563"/>
        <dbReference type="ChEBI" id="CHEBI:59458"/>
        <dbReference type="ChEBI" id="CHEBI:60377"/>
        <dbReference type="EC" id="6.3.2.5"/>
    </reaction>
</comment>
<evidence type="ECO:0000259" key="5">
    <source>
        <dbReference type="Pfam" id="PF02441"/>
    </source>
</evidence>
<feature type="region of interest" description="Phosphopantothenoylcysteine decarboxylase" evidence="3">
    <location>
        <begin position="1"/>
        <end position="188"/>
    </location>
</feature>
<keyword evidence="8" id="KW-1185">Reference proteome</keyword>
<dbReference type="InterPro" id="IPR005252">
    <property type="entry name" value="CoaBC"/>
</dbReference>
<proteinExistence type="inferred from homology"/>
<protein>
    <recommendedName>
        <fullName evidence="3">Coenzyme A biosynthesis bifunctional protein CoaBC</fullName>
    </recommendedName>
    <alternativeName>
        <fullName evidence="3">DNA/pantothenate metabolism flavoprotein</fullName>
    </alternativeName>
    <alternativeName>
        <fullName evidence="3">Phosphopantothenoylcysteine synthetase/decarboxylase</fullName>
        <shortName evidence="3">PPCS-PPCDC</shortName>
    </alternativeName>
    <domain>
        <recommendedName>
            <fullName evidence="3">Phosphopantothenoylcysteine decarboxylase</fullName>
            <shortName evidence="3">PPC decarboxylase</shortName>
            <shortName evidence="3">PPC-DC</shortName>
            <ecNumber evidence="3">4.1.1.36</ecNumber>
        </recommendedName>
        <alternativeName>
            <fullName evidence="3">CoaC</fullName>
        </alternativeName>
    </domain>
    <domain>
        <recommendedName>
            <fullName evidence="3">Phosphopantothenate--cysteine ligase</fullName>
            <ecNumber evidence="3">6.3.2.5</ecNumber>
        </recommendedName>
        <alternativeName>
            <fullName evidence="3">CoaB</fullName>
        </alternativeName>
        <alternativeName>
            <fullName evidence="3">Phosphopantothenoylcysteine synthetase</fullName>
            <shortName evidence="3">PPC synthetase</shortName>
            <shortName evidence="3">PPC-S</shortName>
        </alternativeName>
    </domain>
</protein>
<dbReference type="RefSeq" id="WP_348029506.1">
    <property type="nucleotide sequence ID" value="NZ_CP129113.1"/>
</dbReference>
<dbReference type="GO" id="GO:0004632">
    <property type="term" value="F:phosphopantothenate--cysteine ligase activity"/>
    <property type="evidence" value="ECO:0007669"/>
    <property type="project" value="UniProtKB-EC"/>
</dbReference>
<keyword evidence="3 4" id="KW-0285">Flavoprotein</keyword>
<feature type="active site" description="Proton donor" evidence="3">
    <location>
        <position position="156"/>
    </location>
</feature>
<dbReference type="SUPFAM" id="SSF102645">
    <property type="entry name" value="CoaB-like"/>
    <property type="match status" value="1"/>
</dbReference>
<evidence type="ECO:0000313" key="8">
    <source>
        <dbReference type="Proteomes" id="UP001180087"/>
    </source>
</evidence>
<organism evidence="7 8">
    <name type="scientific">Aciduricibacillus chroicocephali</name>
    <dbReference type="NCBI Taxonomy" id="3054939"/>
    <lineage>
        <taxon>Bacteria</taxon>
        <taxon>Bacillati</taxon>
        <taxon>Bacillota</taxon>
        <taxon>Bacilli</taxon>
        <taxon>Bacillales</taxon>
        <taxon>Bacillaceae</taxon>
        <taxon>Aciduricibacillus</taxon>
    </lineage>
</organism>
<comment type="catalytic activity">
    <reaction evidence="3 4">
        <text>N-[(R)-4-phosphopantothenoyl]-L-cysteine + H(+) = (R)-4'-phosphopantetheine + CO2</text>
        <dbReference type="Rhea" id="RHEA:16793"/>
        <dbReference type="ChEBI" id="CHEBI:15378"/>
        <dbReference type="ChEBI" id="CHEBI:16526"/>
        <dbReference type="ChEBI" id="CHEBI:59458"/>
        <dbReference type="ChEBI" id="CHEBI:61723"/>
        <dbReference type="EC" id="4.1.1.36"/>
    </reaction>
</comment>
<accession>A0ABY9L1N8</accession>
<evidence type="ECO:0000256" key="4">
    <source>
        <dbReference type="RuleBase" id="RU364078"/>
    </source>
</evidence>
<evidence type="ECO:0000256" key="3">
    <source>
        <dbReference type="HAMAP-Rule" id="MF_02225"/>
    </source>
</evidence>
<reference evidence="7" key="1">
    <citation type="submission" date="2023-06" db="EMBL/GenBank/DDBJ databases">
        <title>A Treasure from Seagulls: Isolation and Description of Aciduricobacillus qingdaonensis gen. nov., sp. nov., a Rare Obligately Uric Acid-utilizing Member in the Family Bacillaceae.</title>
        <authorList>
            <person name="Liu W."/>
            <person name="Wang B."/>
        </authorList>
    </citation>
    <scope>NUCLEOTIDE SEQUENCE</scope>
    <source>
        <strain evidence="7">44XB</strain>
    </source>
</reference>
<feature type="binding site" evidence="3">
    <location>
        <position position="288"/>
    </location>
    <ligand>
        <name>CTP</name>
        <dbReference type="ChEBI" id="CHEBI:37563"/>
    </ligand>
</feature>
<feature type="binding site" evidence="3">
    <location>
        <position position="336"/>
    </location>
    <ligand>
        <name>CTP</name>
        <dbReference type="ChEBI" id="CHEBI:37563"/>
    </ligand>
</feature>
<dbReference type="InterPro" id="IPR003382">
    <property type="entry name" value="Flavoprotein"/>
</dbReference>
<dbReference type="InterPro" id="IPR007085">
    <property type="entry name" value="DNA/pantothenate-metab_flavo_C"/>
</dbReference>
<dbReference type="Pfam" id="PF04127">
    <property type="entry name" value="DFP"/>
    <property type="match status" value="1"/>
</dbReference>
<comment type="pathway">
    <text evidence="3 4">Cofactor biosynthesis; coenzyme A biosynthesis; CoA from (R)-pantothenate: step 2/5.</text>
</comment>
<dbReference type="InterPro" id="IPR035929">
    <property type="entry name" value="CoaB-like_sf"/>
</dbReference>
<dbReference type="HAMAP" id="MF_02225">
    <property type="entry name" value="CoaBC"/>
    <property type="match status" value="1"/>
</dbReference>
<evidence type="ECO:0000313" key="7">
    <source>
        <dbReference type="EMBL" id="WLV25713.1"/>
    </source>
</evidence>
<dbReference type="EC" id="4.1.1.36" evidence="3"/>
<feature type="domain" description="DNA/pantothenate metabolism flavoprotein C-terminal" evidence="6">
    <location>
        <begin position="185"/>
        <end position="393"/>
    </location>
</feature>
<dbReference type="Gene3D" id="3.40.50.10300">
    <property type="entry name" value="CoaB-like"/>
    <property type="match status" value="1"/>
</dbReference>
<keyword evidence="1 3" id="KW-0210">Decarboxylase</keyword>
<comment type="similarity">
    <text evidence="3 4">In the N-terminal section; belongs to the HFCD (homo-oligomeric flavin containing Cys decarboxylase) superfamily.</text>
</comment>
<dbReference type="Proteomes" id="UP001180087">
    <property type="component" value="Chromosome"/>
</dbReference>
<comment type="function">
    <text evidence="3">Catalyzes two sequential steps in the biosynthesis of coenzyme A. In the first step cysteine is conjugated to 4'-phosphopantothenate to form 4-phosphopantothenoylcysteine. In the second step the latter compound is decarboxylated to form 4'-phosphopantotheine.</text>
</comment>
<dbReference type="Gene3D" id="3.40.50.1950">
    <property type="entry name" value="Flavin prenyltransferase-like"/>
    <property type="match status" value="1"/>
</dbReference>
<dbReference type="PANTHER" id="PTHR14359:SF6">
    <property type="entry name" value="PHOSPHOPANTOTHENOYLCYSTEINE DECARBOXYLASE"/>
    <property type="match status" value="1"/>
</dbReference>
<keyword evidence="3 4" id="KW-0288">FMN</keyword>